<keyword evidence="4" id="KW-1185">Reference proteome</keyword>
<keyword evidence="1" id="KW-0880">Kelch repeat</keyword>
<dbReference type="AlphaFoldDB" id="A0AAQ3MIX0"/>
<evidence type="ECO:0000256" key="1">
    <source>
        <dbReference type="ARBA" id="ARBA00022441"/>
    </source>
</evidence>
<dbReference type="InterPro" id="IPR001810">
    <property type="entry name" value="F-box_dom"/>
</dbReference>
<dbReference type="Pfam" id="PF24681">
    <property type="entry name" value="Kelch_KLHDC2_KLHL20_DRC7"/>
    <property type="match status" value="1"/>
</dbReference>
<dbReference type="Gene3D" id="1.20.1280.50">
    <property type="match status" value="1"/>
</dbReference>
<dbReference type="SUPFAM" id="SSF117281">
    <property type="entry name" value="Kelch motif"/>
    <property type="match status" value="1"/>
</dbReference>
<gene>
    <name evidence="3" type="ORF">V8G54_037097</name>
</gene>
<reference evidence="3 4" key="1">
    <citation type="journal article" date="2023" name="Life. Sci Alliance">
        <title>Evolutionary insights into 3D genome organization and epigenetic landscape of Vigna mungo.</title>
        <authorList>
            <person name="Junaid A."/>
            <person name="Singh B."/>
            <person name="Bhatia S."/>
        </authorList>
    </citation>
    <scope>NUCLEOTIDE SEQUENCE [LARGE SCALE GENOMIC DNA]</scope>
    <source>
        <strain evidence="3">Urdbean</strain>
    </source>
</reference>
<proteinExistence type="predicted"/>
<dbReference type="EMBL" id="CP144690">
    <property type="protein sequence ID" value="WVY91583.1"/>
    <property type="molecule type" value="Genomic_DNA"/>
</dbReference>
<dbReference type="PROSITE" id="PS50181">
    <property type="entry name" value="FBOX"/>
    <property type="match status" value="1"/>
</dbReference>
<dbReference type="SUPFAM" id="SSF81383">
    <property type="entry name" value="F-box domain"/>
    <property type="match status" value="1"/>
</dbReference>
<dbReference type="PANTHER" id="PTHR46175">
    <property type="entry name" value="BACTERIOOPSIN TRANSCRIPTIONAL ACTIVATOR"/>
    <property type="match status" value="1"/>
</dbReference>
<dbReference type="Gene3D" id="2.120.10.80">
    <property type="entry name" value="Kelch-type beta propeller"/>
    <property type="match status" value="3"/>
</dbReference>
<dbReference type="InterPro" id="IPR036047">
    <property type="entry name" value="F-box-like_dom_sf"/>
</dbReference>
<name>A0AAQ3MIX0_VIGMU</name>
<protein>
    <recommendedName>
        <fullName evidence="2">F-box domain-containing protein</fullName>
    </recommendedName>
</protein>
<dbReference type="Proteomes" id="UP001374535">
    <property type="component" value="Chromosome 11"/>
</dbReference>
<evidence type="ECO:0000313" key="4">
    <source>
        <dbReference type="Proteomes" id="UP001374535"/>
    </source>
</evidence>
<dbReference type="FunFam" id="2.120.10.80:FF:000233">
    <property type="entry name" value="Uncharacterized protein"/>
    <property type="match status" value="1"/>
</dbReference>
<feature type="domain" description="F-box" evidence="2">
    <location>
        <begin position="127"/>
        <end position="173"/>
    </location>
</feature>
<evidence type="ECO:0000313" key="3">
    <source>
        <dbReference type="EMBL" id="WVY91583.1"/>
    </source>
</evidence>
<dbReference type="InterPro" id="IPR015915">
    <property type="entry name" value="Kelch-typ_b-propeller"/>
</dbReference>
<dbReference type="PANTHER" id="PTHR46175:SF4">
    <property type="entry name" value="BACTERIOOPSIN TRANSCRIPTIONAL ACTIVATOR"/>
    <property type="match status" value="1"/>
</dbReference>
<accession>A0AAQ3MIX0</accession>
<organism evidence="3 4">
    <name type="scientific">Vigna mungo</name>
    <name type="common">Black gram</name>
    <name type="synonym">Phaseolus mungo</name>
    <dbReference type="NCBI Taxonomy" id="3915"/>
    <lineage>
        <taxon>Eukaryota</taxon>
        <taxon>Viridiplantae</taxon>
        <taxon>Streptophyta</taxon>
        <taxon>Embryophyta</taxon>
        <taxon>Tracheophyta</taxon>
        <taxon>Spermatophyta</taxon>
        <taxon>Magnoliopsida</taxon>
        <taxon>eudicotyledons</taxon>
        <taxon>Gunneridae</taxon>
        <taxon>Pentapetalae</taxon>
        <taxon>rosids</taxon>
        <taxon>fabids</taxon>
        <taxon>Fabales</taxon>
        <taxon>Fabaceae</taxon>
        <taxon>Papilionoideae</taxon>
        <taxon>50 kb inversion clade</taxon>
        <taxon>NPAAA clade</taxon>
        <taxon>indigoferoid/millettioid clade</taxon>
        <taxon>Phaseoleae</taxon>
        <taxon>Vigna</taxon>
    </lineage>
</organism>
<sequence length="580" mass="65223">MRWHAGEDVRQEMLKQKAMLIISYRRQMKWPPLSSVLHQSLSSSNIFTIFFNTTKLILFHHLPNYSLSLPQHTHLPYHHVFSLKQKTLSSFSSSSSSPSCFLFNHITTSLALSVPRIMEESEGSASGSPITNMAQDYLITILLLLPIDAILSLSMTCKRFRSLTSSNTIWKSLCKRDLGSTCVEALLNSSNNHHHQLPWMRLYRQVSLMDSVSCHKLLSEPHADLDFPTARASHSLNFVSDCLVLFGGGCEGGRHLDDTRVAYIGNDFRRKLKWQTVHAGIPSGRFGHTCVEMGDFLVLFGGINDRGNRQNDTWLGQVVLNENKGIGFSWKMLEVGNVAPPPRGAHGACSIDEKRMIIHGGIGLNGLRLGDTWVLELSDSPCHGTWHEIVSYPSPPPRSGHTLTCIGRSRTILFGGRGLGYEVLDDVWLLDTYQGYFKWVQIVYDLQSISDGVSLPRVGHTATLVLGGRLLIYGGEDSYRHRKDDFWVLDISAIPYPNITLQHPTTVSSKKESMTRRMWKRWKSSGFEAKARSFHRACADRSGRYLYVFGGMVDGFLQPAEPSALRFDAELFLVELVLQL</sequence>
<evidence type="ECO:0000259" key="2">
    <source>
        <dbReference type="PROSITE" id="PS50181"/>
    </source>
</evidence>
<dbReference type="Pfam" id="PF12937">
    <property type="entry name" value="F-box-like"/>
    <property type="match status" value="1"/>
</dbReference>